<evidence type="ECO:0008006" key="4">
    <source>
        <dbReference type="Google" id="ProtNLM"/>
    </source>
</evidence>
<dbReference type="RefSeq" id="WP_153839079.1">
    <property type="nucleotide sequence ID" value="NZ_VOIX01000007.1"/>
</dbReference>
<dbReference type="Proteomes" id="UP000432048">
    <property type="component" value="Unassembled WGS sequence"/>
</dbReference>
<feature type="region of interest" description="Disordered" evidence="1">
    <location>
        <begin position="1"/>
        <end position="26"/>
    </location>
</feature>
<protein>
    <recommendedName>
        <fullName evidence="4">Helix-turn-helix domain-containing protein</fullName>
    </recommendedName>
</protein>
<evidence type="ECO:0000256" key="1">
    <source>
        <dbReference type="SAM" id="MobiDB-lite"/>
    </source>
</evidence>
<name>A0A646P019_9PSED</name>
<reference evidence="2 3" key="1">
    <citation type="submission" date="2019-08" db="EMBL/GenBank/DDBJ databases">
        <title>Pseudomonas haemolytica sp. nov. isolated from raw milk and skim milk concentrate.</title>
        <authorList>
            <person name="Hofmann K."/>
            <person name="Huptas C."/>
            <person name="Doll E."/>
            <person name="Scherer S."/>
            <person name="Wenning M."/>
        </authorList>
    </citation>
    <scope>NUCLEOTIDE SEQUENCE [LARGE SCALE GENOMIC DNA]</scope>
    <source>
        <strain evidence="2 3">DSM 108988</strain>
    </source>
</reference>
<evidence type="ECO:0000313" key="3">
    <source>
        <dbReference type="Proteomes" id="UP000432048"/>
    </source>
</evidence>
<gene>
    <name evidence="2" type="ORF">FRT60_18675</name>
</gene>
<dbReference type="EMBL" id="VOIX01000007">
    <property type="protein sequence ID" value="MRJ22336.1"/>
    <property type="molecule type" value="Genomic_DNA"/>
</dbReference>
<comment type="caution">
    <text evidence="2">The sequence shown here is derived from an EMBL/GenBank/DDBJ whole genome shotgun (WGS) entry which is preliminary data.</text>
</comment>
<proteinExistence type="predicted"/>
<evidence type="ECO:0000313" key="2">
    <source>
        <dbReference type="EMBL" id="MRJ22336.1"/>
    </source>
</evidence>
<accession>A0A646P019</accession>
<organism evidence="2 3">
    <name type="scientific">Pseudomonas haemolytica</name>
    <dbReference type="NCBI Taxonomy" id="2600065"/>
    <lineage>
        <taxon>Bacteria</taxon>
        <taxon>Pseudomonadati</taxon>
        <taxon>Pseudomonadota</taxon>
        <taxon>Gammaproteobacteria</taxon>
        <taxon>Pseudomonadales</taxon>
        <taxon>Pseudomonadaceae</taxon>
        <taxon>Pseudomonas</taxon>
    </lineage>
</organism>
<dbReference type="AlphaFoldDB" id="A0A646P019"/>
<sequence length="131" mass="15105">MTRPTFGTDPTWHRQEKYKRYHGDNGAKPRAKMAVVQALRTLNSTHGFVPVGMILKQDPALTRPSVHRVLLELEREACLVTRGQPFQQHIRQYCLGTIAHHQRLVVLPPDDLRSATEAERRLHYLHLELQG</sequence>